<evidence type="ECO:0000256" key="6">
    <source>
        <dbReference type="SAM" id="SignalP"/>
    </source>
</evidence>
<dbReference type="InterPro" id="IPR001245">
    <property type="entry name" value="Ser-Thr/Tyr_kinase_cat_dom"/>
</dbReference>
<dbReference type="Pfam" id="PF07714">
    <property type="entry name" value="PK_Tyr_Ser-Thr"/>
    <property type="match status" value="1"/>
</dbReference>
<keyword evidence="5" id="KW-0472">Membrane</keyword>
<dbReference type="Gene3D" id="3.30.200.20">
    <property type="entry name" value="Phosphorylase Kinase, domain 1"/>
    <property type="match status" value="1"/>
</dbReference>
<keyword evidence="1" id="KW-0418">Kinase</keyword>
<evidence type="ECO:0000256" key="2">
    <source>
        <dbReference type="ARBA" id="ARBA00022741"/>
    </source>
</evidence>
<keyword evidence="1" id="KW-0808">Transferase</keyword>
<dbReference type="Gene3D" id="2.10.220.10">
    <property type="entry name" value="Hormone Receptor, Insulin-like Growth Factor Receptor 1, Chain A, domain 2"/>
    <property type="match status" value="1"/>
</dbReference>
<evidence type="ECO:0000256" key="4">
    <source>
        <dbReference type="PROSITE-ProRule" id="PRU10141"/>
    </source>
</evidence>
<evidence type="ECO:0000313" key="8">
    <source>
        <dbReference type="EMBL" id="GAB1225173.1"/>
    </source>
</evidence>
<keyword evidence="9" id="KW-1185">Reference proteome</keyword>
<keyword evidence="3 4" id="KW-0067">ATP-binding</keyword>
<evidence type="ECO:0000256" key="3">
    <source>
        <dbReference type="ARBA" id="ARBA00022840"/>
    </source>
</evidence>
<evidence type="ECO:0000313" key="9">
    <source>
        <dbReference type="Proteomes" id="UP001628156"/>
    </source>
</evidence>
<name>A0ABQ0DQN3_9EUKA</name>
<gene>
    <name evidence="8" type="ORF">ENUP19_0245G0011</name>
</gene>
<dbReference type="InterPro" id="IPR006212">
    <property type="entry name" value="Furin_repeat"/>
</dbReference>
<feature type="domain" description="Protein kinase" evidence="7">
    <location>
        <begin position="1669"/>
        <end position="1934"/>
    </location>
</feature>
<dbReference type="InterPro" id="IPR000719">
    <property type="entry name" value="Prot_kinase_dom"/>
</dbReference>
<evidence type="ECO:0000256" key="5">
    <source>
        <dbReference type="SAM" id="Phobius"/>
    </source>
</evidence>
<dbReference type="Gene3D" id="1.10.510.10">
    <property type="entry name" value="Transferase(Phosphotransferase) domain 1"/>
    <property type="match status" value="1"/>
</dbReference>
<dbReference type="PROSITE" id="PS00108">
    <property type="entry name" value="PROTEIN_KINASE_ST"/>
    <property type="match status" value="1"/>
</dbReference>
<evidence type="ECO:0000256" key="1">
    <source>
        <dbReference type="ARBA" id="ARBA00022527"/>
    </source>
</evidence>
<feature type="signal peptide" evidence="6">
    <location>
        <begin position="1"/>
        <end position="21"/>
    </location>
</feature>
<dbReference type="InterPro" id="IPR053215">
    <property type="entry name" value="TKL_Ser/Thr_kinase"/>
</dbReference>
<keyword evidence="2 4" id="KW-0547">Nucleotide-binding</keyword>
<keyword evidence="5" id="KW-0812">Transmembrane</keyword>
<protein>
    <recommendedName>
        <fullName evidence="7">Protein kinase domain-containing protein</fullName>
    </recommendedName>
</protein>
<dbReference type="SMART" id="SM00261">
    <property type="entry name" value="FU"/>
    <property type="match status" value="7"/>
</dbReference>
<dbReference type="SUPFAM" id="SSF57184">
    <property type="entry name" value="Growth factor receptor domain"/>
    <property type="match status" value="3"/>
</dbReference>
<feature type="transmembrane region" description="Helical" evidence="5">
    <location>
        <begin position="1485"/>
        <end position="1515"/>
    </location>
</feature>
<dbReference type="PANTHER" id="PTHR45756">
    <property type="entry name" value="PALMITOYLTRANSFERASE"/>
    <property type="match status" value="1"/>
</dbReference>
<dbReference type="SUPFAM" id="SSF56112">
    <property type="entry name" value="Protein kinase-like (PK-like)"/>
    <property type="match status" value="1"/>
</dbReference>
<feature type="chain" id="PRO_5047400878" description="Protein kinase domain-containing protein" evidence="6">
    <location>
        <begin position="22"/>
        <end position="1935"/>
    </location>
</feature>
<sequence length="1935" mass="218112">MSHKNIVVLFIIIFYFRIVSGDWCEFSPNKAFFQFGEPCNYPSQLEWRGWKHVTYVETNKTDCFLFVNDCCGADRSDTTKNYLFFNDTAETPNKYFYFKHESSTANGRKTLNLDFWRESTYLDTNYVFDLDGIPEYSTLYQGGRVASDSSTTTLMLHKVIVYLTVNDTYHENIILDYKESIPPFLLIEGDVSVTIKTNYDTPTCTYHYSTKGTKSIIKTPISGKVSGSYKSFSICDIDGYSRVTLCPSQITPENDCTCSFKNFEYQNGYYDCYYISEHRIFNISSDQEQLPVEQTWYSFTNIDDTTLSIPKRNSLSFVGVVEPPEYPMRFYGKVYFNNTLNITKSDVYFSIGTFYLNQIEIQDSVSNDAVLFRGKLMIDTDDEITRLKNIGIRQVPCGDSTRRYTKTTSSIECKCTQTSPITFTQFDCDDSTTRRYDKFTLVLSQDYNGGNVKRYWQKITSDTELKSVTITGAGINVEDVCDFSKISNININTDLRCSSLKINLMSSISVNENSQFSFDSITTVGDITYSNLDKKAIIQVNSGNLVISSAIKIDFSSITADCFELASSISPFSDELSLVESSDHNVYALDRLLRVCKKDAKNNNVHCTISESNYKFAYQQCPCQGSTCYIQTSLNKVTIPDSTNIENAILLLSQNVMFLNVQSIEKIQITGDFDITLEGTRSIYIGSIDGLSHKPTLITKGNTTIEQTLSAVKYNPHSKLTFLSQNTLIEDVIETDTSMITIDRDVTKLTLNSLTGAKQKETPLFDTVTASSSLNINGMPTVSNIMRSIVKNTKRKIEITQPEQIEFSCDRQAIVIMEEGQTSVTKENCMAMNLYQRQCIQTNEGNYVDANKDVDFTCPCSSSQSQCSIILAKGSTQMTINDIEELYISNSATLKASSQNFKLITTSGESTDHFIIDGKNNYIYLDGIVGQTIEFNEKNIISVAHGGLSLTTMKTGASSNIIINETSYCTDMYITTGNVKCLKCGEGKSVEGDCPERPIVLNCVKYSTSGNCIECEEGYYLEDKALQSQRCVSCITNCKKCNSEAPNKCMLCEDGYKVGSSNRCESVSSEICPNYIMGMCRKCQDGKYSSDEQSCNMYCSELHSGCGICNTNNREGCSICDISDGYVLSSGQCVKQPSASLVSPNGVVQCNDGWFNEDGTCKECNKNFGLKCTKCTTTECLSCSDSYIINSNGICIDKTGCSLEKDSTCYKCVSGKYFDGSSCVDCPLKCTECYNSTSCITCENDSYLINGLCTSTKPENQCTEYLEGRCVKCNVRYYLSNGECLPCDSNCYECFGDRYYCISCNDKHTLQRDGTKSICQSDDILNAKCTQMMKAGTGCAICKDGFYRKDVDCQECIKNCTKCLDGSSCISCEDNFFLYNGRQCISYDMLTSCKTKTPNGCTLCEDGYILKTPYCQSCLEVIEHCTSCSLISCYSCEENYILVEDKCVHYRTIEHCSKSTDSKCSKCDFWYSVSTSGTYCQKQPVVWFIVLICILGSIIVILIIAGVVSLSWYFIKKTNQNKRPANVHYFFMKDTDIIFEPLTGRSYVVTDKKELHFDKNKDELMIPVGEESTDTINVGNGGKSKLKIQFTVKEDDMAKFQVRVEPEMAILTKGEGCEFKISIKPVCTCKISESIQLVSLDFKQGVIVNEDVLLITETQMSTRLDYDELIMEKQIGEGSFGTVYKGMFRGNSVAIKVMKIPDDDEQMEEFEKEVHMLDKFRSEYIVHFYGAVFIPTKICMVTEFAKFGSLMSMINKKKKLDKYLRIKFVLDCAKGIQYLHTNGIMHRDIKTDNVLVFSVDKGIPVNAKLTDFGSSRNVNMMRSNMTFTKGIGTPMYMAPEVLDQSKYSEKADVFSFAIVMYETFIWSAPYPKETFPFPWNIAEFISQGNRMPQTKDMPDWYFRIVSMGWNQQPLNRPKIDKVVEMIEQNYNEKLQ</sequence>
<dbReference type="SMART" id="SM00220">
    <property type="entry name" value="S_TKc"/>
    <property type="match status" value="1"/>
</dbReference>
<dbReference type="EMBL" id="BAAFRS010000245">
    <property type="protein sequence ID" value="GAB1225173.1"/>
    <property type="molecule type" value="Genomic_DNA"/>
</dbReference>
<feature type="binding site" evidence="4">
    <location>
        <position position="1696"/>
    </location>
    <ligand>
        <name>ATP</name>
        <dbReference type="ChEBI" id="CHEBI:30616"/>
    </ligand>
</feature>
<proteinExistence type="predicted"/>
<dbReference type="InterPro" id="IPR009030">
    <property type="entry name" value="Growth_fac_rcpt_cys_sf"/>
</dbReference>
<keyword evidence="6" id="KW-0732">Signal</keyword>
<dbReference type="CDD" id="cd13999">
    <property type="entry name" value="STKc_MAP3K-like"/>
    <property type="match status" value="1"/>
</dbReference>
<dbReference type="Proteomes" id="UP001628156">
    <property type="component" value="Unassembled WGS sequence"/>
</dbReference>
<accession>A0ABQ0DQN3</accession>
<keyword evidence="1" id="KW-0723">Serine/threonine-protein kinase</keyword>
<evidence type="ECO:0000259" key="7">
    <source>
        <dbReference type="PROSITE" id="PS50011"/>
    </source>
</evidence>
<dbReference type="PANTHER" id="PTHR45756:SF1">
    <property type="entry name" value="PROTEIN KINASE DOMAIN CONTAINING PROTEIN"/>
    <property type="match status" value="1"/>
</dbReference>
<reference evidence="8 9" key="1">
    <citation type="journal article" date="2019" name="PLoS Negl. Trop. Dis.">
        <title>Whole genome sequencing of Entamoeba nuttalli reveals mammalian host-related molecular signatures and a novel octapeptide-repeat surface protein.</title>
        <authorList>
            <person name="Tanaka M."/>
            <person name="Makiuchi T."/>
            <person name="Komiyama T."/>
            <person name="Shiina T."/>
            <person name="Osaki K."/>
            <person name="Tachibana H."/>
        </authorList>
    </citation>
    <scope>NUCLEOTIDE SEQUENCE [LARGE SCALE GENOMIC DNA]</scope>
    <source>
        <strain evidence="8 9">P19-061405</strain>
    </source>
</reference>
<dbReference type="PROSITE" id="PS50011">
    <property type="entry name" value="PROTEIN_KINASE_DOM"/>
    <property type="match status" value="1"/>
</dbReference>
<organism evidence="8 9">
    <name type="scientific">Entamoeba nuttalli</name>
    <dbReference type="NCBI Taxonomy" id="412467"/>
    <lineage>
        <taxon>Eukaryota</taxon>
        <taxon>Amoebozoa</taxon>
        <taxon>Evosea</taxon>
        <taxon>Archamoebae</taxon>
        <taxon>Mastigamoebida</taxon>
        <taxon>Entamoebidae</taxon>
        <taxon>Entamoeba</taxon>
    </lineage>
</organism>
<dbReference type="InterPro" id="IPR008271">
    <property type="entry name" value="Ser/Thr_kinase_AS"/>
</dbReference>
<comment type="caution">
    <text evidence="8">The sequence shown here is derived from an EMBL/GenBank/DDBJ whole genome shotgun (WGS) entry which is preliminary data.</text>
</comment>
<keyword evidence="5" id="KW-1133">Transmembrane helix</keyword>
<dbReference type="InterPro" id="IPR017441">
    <property type="entry name" value="Protein_kinase_ATP_BS"/>
</dbReference>
<dbReference type="InterPro" id="IPR011009">
    <property type="entry name" value="Kinase-like_dom_sf"/>
</dbReference>
<dbReference type="PROSITE" id="PS00107">
    <property type="entry name" value="PROTEIN_KINASE_ATP"/>
    <property type="match status" value="1"/>
</dbReference>